<organism evidence="1 2">
    <name type="scientific">Collinsella aerofaciens</name>
    <dbReference type="NCBI Taxonomy" id="74426"/>
    <lineage>
        <taxon>Bacteria</taxon>
        <taxon>Bacillati</taxon>
        <taxon>Actinomycetota</taxon>
        <taxon>Coriobacteriia</taxon>
        <taxon>Coriobacteriales</taxon>
        <taxon>Coriobacteriaceae</taxon>
        <taxon>Collinsella</taxon>
    </lineage>
</organism>
<dbReference type="RefSeq" id="WP_152077359.1">
    <property type="nucleotide sequence ID" value="NZ_CAAKNU010000040.1"/>
</dbReference>
<keyword evidence="2" id="KW-1185">Reference proteome</keyword>
<sequence>MTTLLSTALELARTQAESPFYRLEEEPTCSTDFTLHIKADWVRLIEQVSVMAHGVFTRTFPMSPIIETPEAYAELVSLTATLNEMEEEVLGSFRVNFANMEYCLYCPAPLIKADPKLAQKYMFEEPIRRMSLLAAPILNVASGHWSATKAGGYVKSVYWNGTPKYEGVPTAH</sequence>
<evidence type="ECO:0000313" key="2">
    <source>
        <dbReference type="Proteomes" id="UP000361836"/>
    </source>
</evidence>
<reference evidence="1 2" key="1">
    <citation type="submission" date="2019-10" db="EMBL/GenBank/DDBJ databases">
        <authorList>
            <person name="Wolf R A."/>
        </authorList>
    </citation>
    <scope>NUCLEOTIDE SEQUENCE [LARGE SCALE GENOMIC DNA]</scope>
    <source>
        <strain evidence="1">Collinsella_aerofaciens_MC2</strain>
    </source>
</reference>
<dbReference type="Proteomes" id="UP000361836">
    <property type="component" value="Unassembled WGS sequence"/>
</dbReference>
<evidence type="ECO:0000313" key="1">
    <source>
        <dbReference type="EMBL" id="VWM03949.1"/>
    </source>
</evidence>
<dbReference type="EMBL" id="CABWIE010000036">
    <property type="protein sequence ID" value="VWM03949.1"/>
    <property type="molecule type" value="Genomic_DNA"/>
</dbReference>
<accession>A0A5K1JGX1</accession>
<proteinExistence type="predicted"/>
<protein>
    <submittedName>
        <fullName evidence="1">Uncharacterized protein</fullName>
    </submittedName>
</protein>
<name>A0A5K1JGX1_9ACTN</name>
<dbReference type="AlphaFoldDB" id="A0A5K1JGX1"/>
<gene>
    <name evidence="1" type="ORF">KCJAJFAP_01384</name>
</gene>